<dbReference type="InterPro" id="IPR013417">
    <property type="entry name" value="CHP02588"/>
</dbReference>
<reference evidence="2 3" key="1">
    <citation type="journal article" date="2020" name="Sci. Rep.">
        <title>A novel cyanobacterial geosmin producer, revising GeoA distribution and dispersion patterns in Bacteria.</title>
        <authorList>
            <person name="Churro C."/>
            <person name="Semedo-Aguiar A.P."/>
            <person name="Silva A.D."/>
            <person name="Pereira-Leal J.B."/>
            <person name="Leite R.B."/>
        </authorList>
    </citation>
    <scope>NUCLEOTIDE SEQUENCE [LARGE SCALE GENOMIC DNA]</scope>
    <source>
        <strain evidence="2 3">IPMA8</strain>
    </source>
</reference>
<dbReference type="EMBL" id="SRRZ01000002">
    <property type="protein sequence ID" value="NQE32475.1"/>
    <property type="molecule type" value="Genomic_DNA"/>
</dbReference>
<evidence type="ECO:0008006" key="4">
    <source>
        <dbReference type="Google" id="ProtNLM"/>
    </source>
</evidence>
<proteinExistence type="predicted"/>
<protein>
    <recommendedName>
        <fullName evidence="4">TIGR02588 family protein</fullName>
    </recommendedName>
</protein>
<comment type="caution">
    <text evidence="2">The sequence shown here is derived from an EMBL/GenBank/DDBJ whole genome shotgun (WGS) entry which is preliminary data.</text>
</comment>
<evidence type="ECO:0000313" key="3">
    <source>
        <dbReference type="Proteomes" id="UP000702425"/>
    </source>
</evidence>
<dbReference type="RefSeq" id="WP_172184595.1">
    <property type="nucleotide sequence ID" value="NZ_CAWPPK010000112.1"/>
</dbReference>
<dbReference type="Proteomes" id="UP000702425">
    <property type="component" value="Unassembled WGS sequence"/>
</dbReference>
<name>A0ABX2CSC0_9CYAN</name>
<keyword evidence="3" id="KW-1185">Reference proteome</keyword>
<keyword evidence="1" id="KW-0472">Membrane</keyword>
<sequence>MSESNNEQQKKRTPAEWVTFAIACLILFTLTGLVLYNWVTKKQEPPIISVTRNTPIRETQGQFYVPFTVTNTGGETAELVQIIAELRVNGEVLESGDQQIDFLSSGETQEGAFIFSRDPSQGELIVRSSSYKLP</sequence>
<evidence type="ECO:0000256" key="1">
    <source>
        <dbReference type="SAM" id="Phobius"/>
    </source>
</evidence>
<keyword evidence="1" id="KW-1133">Transmembrane helix</keyword>
<keyword evidence="1" id="KW-0812">Transmembrane</keyword>
<dbReference type="NCBIfam" id="TIGR02588">
    <property type="entry name" value="TIGR02588 family protein"/>
    <property type="match status" value="1"/>
</dbReference>
<gene>
    <name evidence="2" type="ORF">E5S67_00189</name>
</gene>
<evidence type="ECO:0000313" key="2">
    <source>
        <dbReference type="EMBL" id="NQE32475.1"/>
    </source>
</evidence>
<accession>A0ABX2CSC0</accession>
<organism evidence="2 3">
    <name type="scientific">Microcoleus asticus IPMA8</name>
    <dbReference type="NCBI Taxonomy" id="2563858"/>
    <lineage>
        <taxon>Bacteria</taxon>
        <taxon>Bacillati</taxon>
        <taxon>Cyanobacteriota</taxon>
        <taxon>Cyanophyceae</taxon>
        <taxon>Oscillatoriophycideae</taxon>
        <taxon>Oscillatoriales</taxon>
        <taxon>Microcoleaceae</taxon>
        <taxon>Microcoleus</taxon>
        <taxon>Microcoleus asticus</taxon>
    </lineage>
</organism>
<feature type="transmembrane region" description="Helical" evidence="1">
    <location>
        <begin position="20"/>
        <end position="39"/>
    </location>
</feature>